<comment type="caution">
    <text evidence="1">The sequence shown here is derived from an EMBL/GenBank/DDBJ whole genome shotgun (WGS) entry which is preliminary data.</text>
</comment>
<protein>
    <submittedName>
        <fullName evidence="1">Uncharacterized protein</fullName>
    </submittedName>
</protein>
<reference evidence="2" key="1">
    <citation type="submission" date="2018-02" db="EMBL/GenBank/DDBJ databases">
        <title>Genome sequence of Candidatus Liberibacter europaeus.</title>
        <authorList>
            <person name="Frampton R.A."/>
            <person name="Thompson S.M."/>
            <person name="David C."/>
            <person name="Addison S.M."/>
            <person name="Smith G.R."/>
        </authorList>
    </citation>
    <scope>NUCLEOTIDE SEQUENCE [LARGE SCALE GENOMIC DNA]</scope>
</reference>
<evidence type="ECO:0000313" key="2">
    <source>
        <dbReference type="Proteomes" id="UP000240811"/>
    </source>
</evidence>
<gene>
    <name evidence="1" type="ORF">C4617_05865</name>
</gene>
<dbReference type="AlphaFoldDB" id="A0A2T4VW52"/>
<proteinExistence type="predicted"/>
<dbReference type="Proteomes" id="UP000240811">
    <property type="component" value="Unassembled WGS sequence"/>
</dbReference>
<organism evidence="1 2">
    <name type="scientific">Candidatus Liberibacter europaeus</name>
    <dbReference type="NCBI Taxonomy" id="744859"/>
    <lineage>
        <taxon>Bacteria</taxon>
        <taxon>Pseudomonadati</taxon>
        <taxon>Pseudomonadota</taxon>
        <taxon>Alphaproteobacteria</taxon>
        <taxon>Hyphomicrobiales</taxon>
        <taxon>Rhizobiaceae</taxon>
        <taxon>Liberibacter</taxon>
    </lineage>
</organism>
<sequence>MKDIDIVNWALLKLAQRPIAENEQRYEKYKSIIPALHQSMLRSFIWGFAKRVTSISPLYLKRCDITRFALPKKCLRVLEVNLSGEIRGGGFEAQGEIEQNLNIKYLKSVPLEDCDPLYKEAFAFKLASELCPLLVGDNQLRAYLADCHKNLMADAVDKEAIEIVDVRENQESYYG</sequence>
<dbReference type="EMBL" id="PSQJ01000015">
    <property type="protein sequence ID" value="PTL86017.1"/>
    <property type="molecule type" value="Genomic_DNA"/>
</dbReference>
<accession>A0A2T4VW52</accession>
<evidence type="ECO:0000313" key="1">
    <source>
        <dbReference type="EMBL" id="PTL86017.1"/>
    </source>
</evidence>
<name>A0A2T4VW52_9HYPH</name>